<reference evidence="1 2" key="1">
    <citation type="submission" date="2017-10" db="EMBL/GenBank/DDBJ databases">
        <title>Bacillus sp. nov., a halophilic bacterium isolated from a Keqin Lake.</title>
        <authorList>
            <person name="Wang H."/>
        </authorList>
    </citation>
    <scope>NUCLEOTIDE SEQUENCE [LARGE SCALE GENOMIC DNA]</scope>
    <source>
        <strain evidence="1 2">KQ-12</strain>
    </source>
</reference>
<keyword evidence="2" id="KW-1185">Reference proteome</keyword>
<accession>A0A323TDP4</accession>
<dbReference type="EMBL" id="PDOD01000002">
    <property type="protein sequence ID" value="PYZ93231.1"/>
    <property type="molecule type" value="Genomic_DNA"/>
</dbReference>
<name>A0A323TDP4_9BACI</name>
<sequence length="89" mass="10366">MPKRHPLKLLSIYVISDWITYEQNRYKVHPGVEVTEKLLEVLQPETTVFTHGPIERAEALEGELSSQPSRFLFKKSRRVRKLGLSGEYL</sequence>
<comment type="caution">
    <text evidence="1">The sequence shown here is derived from an EMBL/GenBank/DDBJ whole genome shotgun (WGS) entry which is preliminary data.</text>
</comment>
<evidence type="ECO:0000313" key="2">
    <source>
        <dbReference type="Proteomes" id="UP000248214"/>
    </source>
</evidence>
<dbReference type="Proteomes" id="UP000248214">
    <property type="component" value="Unassembled WGS sequence"/>
</dbReference>
<organism evidence="1 2">
    <name type="scientific">Salipaludibacillus keqinensis</name>
    <dbReference type="NCBI Taxonomy" id="2045207"/>
    <lineage>
        <taxon>Bacteria</taxon>
        <taxon>Bacillati</taxon>
        <taxon>Bacillota</taxon>
        <taxon>Bacilli</taxon>
        <taxon>Bacillales</taxon>
        <taxon>Bacillaceae</taxon>
    </lineage>
</organism>
<proteinExistence type="predicted"/>
<protein>
    <submittedName>
        <fullName evidence="1">Uncharacterized protein</fullName>
    </submittedName>
</protein>
<gene>
    <name evidence="1" type="ORF">CR194_08525</name>
</gene>
<dbReference type="AlphaFoldDB" id="A0A323TDP4"/>
<evidence type="ECO:0000313" key="1">
    <source>
        <dbReference type="EMBL" id="PYZ93231.1"/>
    </source>
</evidence>